<keyword evidence="1" id="KW-0805">Transcription regulation</keyword>
<gene>
    <name evidence="6" type="ORF">E1202_11405</name>
</gene>
<evidence type="ECO:0000313" key="7">
    <source>
        <dbReference type="Proteomes" id="UP000294723"/>
    </source>
</evidence>
<dbReference type="InterPro" id="IPR000524">
    <property type="entry name" value="Tscrpt_reg_HTH_GntR"/>
</dbReference>
<name>A0A4R5BTN2_9PSEU</name>
<dbReference type="SMART" id="SM00345">
    <property type="entry name" value="HTH_GNTR"/>
    <property type="match status" value="1"/>
</dbReference>
<dbReference type="GO" id="GO:0003700">
    <property type="term" value="F:DNA-binding transcription factor activity"/>
    <property type="evidence" value="ECO:0007669"/>
    <property type="project" value="InterPro"/>
</dbReference>
<dbReference type="InterPro" id="IPR008920">
    <property type="entry name" value="TF_FadR/GntR_C"/>
</dbReference>
<dbReference type="PRINTS" id="PR00035">
    <property type="entry name" value="HTHGNTR"/>
</dbReference>
<dbReference type="Pfam" id="PF00392">
    <property type="entry name" value="GntR"/>
    <property type="match status" value="1"/>
</dbReference>
<dbReference type="SMART" id="SM00895">
    <property type="entry name" value="FCD"/>
    <property type="match status" value="1"/>
</dbReference>
<feature type="compositionally biased region" description="Pro residues" evidence="4">
    <location>
        <begin position="1"/>
        <end position="10"/>
    </location>
</feature>
<feature type="domain" description="HTH gntR-type" evidence="5">
    <location>
        <begin position="25"/>
        <end position="93"/>
    </location>
</feature>
<accession>A0A4R5BTN2</accession>
<keyword evidence="7" id="KW-1185">Reference proteome</keyword>
<dbReference type="RefSeq" id="WP_132682793.1">
    <property type="nucleotide sequence ID" value="NZ_SMLA01000012.1"/>
</dbReference>
<dbReference type="Proteomes" id="UP000294723">
    <property type="component" value="Unassembled WGS sequence"/>
</dbReference>
<reference evidence="6 7" key="1">
    <citation type="submission" date="2019-03" db="EMBL/GenBank/DDBJ databases">
        <title>Draft genome sequences of novel Actinobacteria.</title>
        <authorList>
            <person name="Sahin N."/>
            <person name="Ay H."/>
            <person name="Saygin H."/>
        </authorList>
    </citation>
    <scope>NUCLEOTIDE SEQUENCE [LARGE SCALE GENOMIC DNA]</scope>
    <source>
        <strain evidence="6 7">5K548</strain>
    </source>
</reference>
<dbReference type="InterPro" id="IPR011711">
    <property type="entry name" value="GntR_C"/>
</dbReference>
<feature type="compositionally biased region" description="Basic and acidic residues" evidence="4">
    <location>
        <begin position="246"/>
        <end position="256"/>
    </location>
</feature>
<keyword evidence="2" id="KW-0238">DNA-binding</keyword>
<dbReference type="InterPro" id="IPR036390">
    <property type="entry name" value="WH_DNA-bd_sf"/>
</dbReference>
<dbReference type="SUPFAM" id="SSF46785">
    <property type="entry name" value="Winged helix' DNA-binding domain"/>
    <property type="match status" value="1"/>
</dbReference>
<dbReference type="SUPFAM" id="SSF48008">
    <property type="entry name" value="GntR ligand-binding domain-like"/>
    <property type="match status" value="1"/>
</dbReference>
<feature type="region of interest" description="Disordered" evidence="4">
    <location>
        <begin position="1"/>
        <end position="29"/>
    </location>
</feature>
<evidence type="ECO:0000313" key="6">
    <source>
        <dbReference type="EMBL" id="TDD89445.1"/>
    </source>
</evidence>
<dbReference type="InterPro" id="IPR036388">
    <property type="entry name" value="WH-like_DNA-bd_sf"/>
</dbReference>
<proteinExistence type="predicted"/>
<dbReference type="EMBL" id="SMLA01000012">
    <property type="protein sequence ID" value="TDD89445.1"/>
    <property type="molecule type" value="Genomic_DNA"/>
</dbReference>
<evidence type="ECO:0000256" key="3">
    <source>
        <dbReference type="ARBA" id="ARBA00023163"/>
    </source>
</evidence>
<dbReference type="GO" id="GO:0003677">
    <property type="term" value="F:DNA binding"/>
    <property type="evidence" value="ECO:0007669"/>
    <property type="project" value="UniProtKB-KW"/>
</dbReference>
<dbReference type="PANTHER" id="PTHR43537">
    <property type="entry name" value="TRANSCRIPTIONAL REGULATOR, GNTR FAMILY"/>
    <property type="match status" value="1"/>
</dbReference>
<protein>
    <submittedName>
        <fullName evidence="6">FadR family transcriptional regulator</fullName>
    </submittedName>
</protein>
<dbReference type="PROSITE" id="PS50949">
    <property type="entry name" value="HTH_GNTR"/>
    <property type="match status" value="1"/>
</dbReference>
<keyword evidence="3" id="KW-0804">Transcription</keyword>
<sequence>MAPSQPPIPAAPSARTAGPPPERPPRLPDVVAERLQNDLLAQGLRPGDRLPTEPQLVERYGVSRTVIREAGRILEQRGLVDIRPGRGMTVSKPDGSAIVRHYSLMLGMNATTFQQLVETRLIIEIEVTALAAARRTGEDLAELRASLGRVERHMSDYQVCLEEDVRFHEIVTRAGGNPFFSWFMDPVNTCLRESYKDAGSYLASLPQTLAEHGAILEAIAAGDADAAREASRAHLNRVASQQDELVPEREFRSPRP</sequence>
<organism evidence="6 7">
    <name type="scientific">Saccharopolyspora karakumensis</name>
    <dbReference type="NCBI Taxonomy" id="2530386"/>
    <lineage>
        <taxon>Bacteria</taxon>
        <taxon>Bacillati</taxon>
        <taxon>Actinomycetota</taxon>
        <taxon>Actinomycetes</taxon>
        <taxon>Pseudonocardiales</taxon>
        <taxon>Pseudonocardiaceae</taxon>
        <taxon>Saccharopolyspora</taxon>
    </lineage>
</organism>
<evidence type="ECO:0000256" key="4">
    <source>
        <dbReference type="SAM" id="MobiDB-lite"/>
    </source>
</evidence>
<dbReference type="PANTHER" id="PTHR43537:SF44">
    <property type="entry name" value="GNTR FAMILY REGULATORY PROTEIN"/>
    <property type="match status" value="1"/>
</dbReference>
<dbReference type="Gene3D" id="1.10.10.10">
    <property type="entry name" value="Winged helix-like DNA-binding domain superfamily/Winged helix DNA-binding domain"/>
    <property type="match status" value="1"/>
</dbReference>
<feature type="region of interest" description="Disordered" evidence="4">
    <location>
        <begin position="237"/>
        <end position="256"/>
    </location>
</feature>
<evidence type="ECO:0000256" key="2">
    <source>
        <dbReference type="ARBA" id="ARBA00023125"/>
    </source>
</evidence>
<dbReference type="AlphaFoldDB" id="A0A4R5BTN2"/>
<dbReference type="Gene3D" id="1.20.120.530">
    <property type="entry name" value="GntR ligand-binding domain-like"/>
    <property type="match status" value="1"/>
</dbReference>
<evidence type="ECO:0000256" key="1">
    <source>
        <dbReference type="ARBA" id="ARBA00023015"/>
    </source>
</evidence>
<dbReference type="CDD" id="cd07377">
    <property type="entry name" value="WHTH_GntR"/>
    <property type="match status" value="1"/>
</dbReference>
<comment type="caution">
    <text evidence="6">The sequence shown here is derived from an EMBL/GenBank/DDBJ whole genome shotgun (WGS) entry which is preliminary data.</text>
</comment>
<dbReference type="Pfam" id="PF07729">
    <property type="entry name" value="FCD"/>
    <property type="match status" value="1"/>
</dbReference>
<evidence type="ECO:0000259" key="5">
    <source>
        <dbReference type="PROSITE" id="PS50949"/>
    </source>
</evidence>